<keyword evidence="2" id="KW-1185">Reference proteome</keyword>
<dbReference type="EMBL" id="JAHYIQ010000008">
    <property type="protein sequence ID" value="KAK1129380.1"/>
    <property type="molecule type" value="Genomic_DNA"/>
</dbReference>
<reference evidence="1" key="1">
    <citation type="submission" date="2021-10" db="EMBL/GenBank/DDBJ databases">
        <title>Melipona bicolor Genome sequencing and assembly.</title>
        <authorList>
            <person name="Araujo N.S."/>
            <person name="Arias M.C."/>
        </authorList>
    </citation>
    <scope>NUCLEOTIDE SEQUENCE</scope>
    <source>
        <strain evidence="1">USP_2M_L1-L4_2017</strain>
        <tissue evidence="1">Whole body</tissue>
    </source>
</reference>
<accession>A0AA40G2N6</accession>
<proteinExistence type="predicted"/>
<evidence type="ECO:0000313" key="2">
    <source>
        <dbReference type="Proteomes" id="UP001177670"/>
    </source>
</evidence>
<name>A0AA40G2N6_9HYME</name>
<sequence length="132" mass="14888">MFLIYASQSLCRNEWESSCFKARFPKQNEAHQYRVGKVQGLKSVSFDVLKAGPHQAYTGKRSGNAGRTLCGDGWSEYQTQFTEDRESRAIPVSSRIQWTLERGSRTGGLLSLLTDYTRVDVHIYVGGRGKYG</sequence>
<evidence type="ECO:0000313" key="1">
    <source>
        <dbReference type="EMBL" id="KAK1129380.1"/>
    </source>
</evidence>
<protein>
    <submittedName>
        <fullName evidence="1">Uncharacterized protein</fullName>
    </submittedName>
</protein>
<organism evidence="1 2">
    <name type="scientific">Melipona bicolor</name>
    <dbReference type="NCBI Taxonomy" id="60889"/>
    <lineage>
        <taxon>Eukaryota</taxon>
        <taxon>Metazoa</taxon>
        <taxon>Ecdysozoa</taxon>
        <taxon>Arthropoda</taxon>
        <taxon>Hexapoda</taxon>
        <taxon>Insecta</taxon>
        <taxon>Pterygota</taxon>
        <taxon>Neoptera</taxon>
        <taxon>Endopterygota</taxon>
        <taxon>Hymenoptera</taxon>
        <taxon>Apocrita</taxon>
        <taxon>Aculeata</taxon>
        <taxon>Apoidea</taxon>
        <taxon>Anthophila</taxon>
        <taxon>Apidae</taxon>
        <taxon>Melipona</taxon>
    </lineage>
</organism>
<gene>
    <name evidence="1" type="ORF">K0M31_019114</name>
</gene>
<dbReference type="Proteomes" id="UP001177670">
    <property type="component" value="Unassembled WGS sequence"/>
</dbReference>
<dbReference type="AlphaFoldDB" id="A0AA40G2N6"/>
<comment type="caution">
    <text evidence="1">The sequence shown here is derived from an EMBL/GenBank/DDBJ whole genome shotgun (WGS) entry which is preliminary data.</text>
</comment>